<organism evidence="2 3">
    <name type="scientific">Tenebrio molitor</name>
    <name type="common">Yellow mealworm beetle</name>
    <dbReference type="NCBI Taxonomy" id="7067"/>
    <lineage>
        <taxon>Eukaryota</taxon>
        <taxon>Metazoa</taxon>
        <taxon>Ecdysozoa</taxon>
        <taxon>Arthropoda</taxon>
        <taxon>Hexapoda</taxon>
        <taxon>Insecta</taxon>
        <taxon>Pterygota</taxon>
        <taxon>Neoptera</taxon>
        <taxon>Endopterygota</taxon>
        <taxon>Coleoptera</taxon>
        <taxon>Polyphaga</taxon>
        <taxon>Cucujiformia</taxon>
        <taxon>Tenebrionidae</taxon>
        <taxon>Tenebrio</taxon>
    </lineage>
</organism>
<feature type="compositionally biased region" description="Basic and acidic residues" evidence="1">
    <location>
        <begin position="160"/>
        <end position="170"/>
    </location>
</feature>
<evidence type="ECO:0000313" key="3">
    <source>
        <dbReference type="Proteomes" id="UP000719412"/>
    </source>
</evidence>
<proteinExistence type="predicted"/>
<evidence type="ECO:0000313" key="2">
    <source>
        <dbReference type="EMBL" id="KAH0809481.1"/>
    </source>
</evidence>
<reference evidence="2" key="1">
    <citation type="journal article" date="2020" name="J Insects Food Feed">
        <title>The yellow mealworm (Tenebrio molitor) genome: a resource for the emerging insects as food and feed industry.</title>
        <authorList>
            <person name="Eriksson T."/>
            <person name="Andere A."/>
            <person name="Kelstrup H."/>
            <person name="Emery V."/>
            <person name="Picard C."/>
        </authorList>
    </citation>
    <scope>NUCLEOTIDE SEQUENCE</scope>
    <source>
        <strain evidence="2">Stoneville</strain>
        <tissue evidence="2">Whole head</tissue>
    </source>
</reference>
<comment type="caution">
    <text evidence="2">The sequence shown here is derived from an EMBL/GenBank/DDBJ whole genome shotgun (WGS) entry which is preliminary data.</text>
</comment>
<dbReference type="Proteomes" id="UP000719412">
    <property type="component" value="Unassembled WGS sequence"/>
</dbReference>
<feature type="region of interest" description="Disordered" evidence="1">
    <location>
        <begin position="219"/>
        <end position="263"/>
    </location>
</feature>
<keyword evidence="3" id="KW-1185">Reference proteome</keyword>
<feature type="compositionally biased region" description="Basic and acidic residues" evidence="1">
    <location>
        <begin position="127"/>
        <end position="143"/>
    </location>
</feature>
<feature type="region of interest" description="Disordered" evidence="1">
    <location>
        <begin position="108"/>
        <end position="144"/>
    </location>
</feature>
<evidence type="ECO:0000256" key="1">
    <source>
        <dbReference type="SAM" id="MobiDB-lite"/>
    </source>
</evidence>
<gene>
    <name evidence="2" type="ORF">GEV33_013311</name>
</gene>
<sequence length="856" mass="96506">MWAVFFPEIKSAPAAVPLKTKGRRSTPTKIRCHFAILQMFTFGCITATIKIIFSHEQTSNGSRMECPRHELKLIVREGERLFVRSKRGPIHYNLTRVFTGHVVRVSNARPEETPSAEEENANILLDRSSRGDEEQEMEERRSGELVSKWNANIDKLRAESTAKKITRPEPDGEVFQPRQDPELASTTDRKISKGLAQRGGFDAYLATIDKHIHITQQTGIAGESTQQEPVRLTDERVPSADSSVEEDRSARVMGPSHPRTLSANGMECKRRKLSQLRVHLTHTLMPIENWQSTELRAIVAAPLWQNAHSNQLVFWCRCRFRRGRPAMRHDTPRCIAGCLVENVETDTEKMRMNIHNADAAFAHPGRNPTMLFVTAAKNRSGRFCWRISSASSVFIFAAFVRCYCWDEGVQQTEKLQNAQPFSSIEFYAGATVRSSSDVYFVIFISSPLQIDTHQNGDHERPHRTWYCKRKRTRDHDDDDHDDVLENECLVCRVYPPYERTIYTVVRRTRLNIDGVSSGERSIFTRRRESDDFARIKIEIAGIFWGHAVVAGRFYAKAQLVHPPGEHPVSSLRQVGGRETLFTAVGDSLNNPNLGGVVKYASKFTILPTKVKIIESASSERGNQQHSRRRIQFELFSEHNDGRDSNLEGPTAGKTAIINELQRRALKYCASSACEALLINGGTADLGATTQHQSRSYEKTYKIRQVRRRGRRTCVIPAGSRELSLERKALSLHVNSLEIKRRLIISDNVFARGPTSCLSPCLLEINDSVAIAAEPWARGDLSITRRQNGAAAHTTSVQMKILRPGLEGNYVRTKRPSKISHVAIIADCHTISSPLANSFQILVPKIGNYHLSAANFP</sequence>
<accession>A0A8J6LDX3</accession>
<feature type="region of interest" description="Disordered" evidence="1">
    <location>
        <begin position="160"/>
        <end position="191"/>
    </location>
</feature>
<feature type="compositionally biased region" description="Polar residues" evidence="1">
    <location>
        <begin position="219"/>
        <end position="228"/>
    </location>
</feature>
<name>A0A8J6LDX3_TENMO</name>
<protein>
    <submittedName>
        <fullName evidence="2">Uncharacterized protein</fullName>
    </submittedName>
</protein>
<reference evidence="2" key="2">
    <citation type="submission" date="2021-08" db="EMBL/GenBank/DDBJ databases">
        <authorList>
            <person name="Eriksson T."/>
        </authorList>
    </citation>
    <scope>NUCLEOTIDE SEQUENCE</scope>
    <source>
        <strain evidence="2">Stoneville</strain>
        <tissue evidence="2">Whole head</tissue>
    </source>
</reference>
<dbReference type="EMBL" id="JABDTM020028112">
    <property type="protein sequence ID" value="KAH0809481.1"/>
    <property type="molecule type" value="Genomic_DNA"/>
</dbReference>
<dbReference type="AlphaFoldDB" id="A0A8J6LDX3"/>